<reference evidence="2" key="1">
    <citation type="submission" date="2011-08" db="EMBL/GenBank/DDBJ databases">
        <authorList>
            <person name="Rombauts S."/>
        </authorList>
    </citation>
    <scope>NUCLEOTIDE SEQUENCE</scope>
    <source>
        <strain evidence="2">London</strain>
    </source>
</reference>
<accession>T1KLX7</accession>
<keyword evidence="2" id="KW-1185">Reference proteome</keyword>
<name>T1KLX7_TETUR</name>
<dbReference type="EMBL" id="CAEY01000213">
    <property type="status" value="NOT_ANNOTATED_CDS"/>
    <property type="molecule type" value="Genomic_DNA"/>
</dbReference>
<proteinExistence type="predicted"/>
<dbReference type="HOGENOM" id="CLU_2161567_0_0_1"/>
<reference evidence="1" key="2">
    <citation type="submission" date="2015-06" db="UniProtKB">
        <authorList>
            <consortium name="EnsemblMetazoa"/>
        </authorList>
    </citation>
    <scope>IDENTIFICATION</scope>
</reference>
<dbReference type="EnsemblMetazoa" id="tetur14g04040.1">
    <property type="protein sequence ID" value="tetur14g04040.1"/>
    <property type="gene ID" value="tetur14g04040"/>
</dbReference>
<evidence type="ECO:0000313" key="1">
    <source>
        <dbReference type="EnsemblMetazoa" id="tetur14g04040.1"/>
    </source>
</evidence>
<dbReference type="Proteomes" id="UP000015104">
    <property type="component" value="Unassembled WGS sequence"/>
</dbReference>
<dbReference type="eggNOG" id="ENOG502T2GX">
    <property type="taxonomic scope" value="Eukaryota"/>
</dbReference>
<protein>
    <submittedName>
        <fullName evidence="1">Uncharacterized protein</fullName>
    </submittedName>
</protein>
<organism evidence="1 2">
    <name type="scientific">Tetranychus urticae</name>
    <name type="common">Two-spotted spider mite</name>
    <dbReference type="NCBI Taxonomy" id="32264"/>
    <lineage>
        <taxon>Eukaryota</taxon>
        <taxon>Metazoa</taxon>
        <taxon>Ecdysozoa</taxon>
        <taxon>Arthropoda</taxon>
        <taxon>Chelicerata</taxon>
        <taxon>Arachnida</taxon>
        <taxon>Acari</taxon>
        <taxon>Acariformes</taxon>
        <taxon>Trombidiformes</taxon>
        <taxon>Prostigmata</taxon>
        <taxon>Eleutherengona</taxon>
        <taxon>Raphignathae</taxon>
        <taxon>Tetranychoidea</taxon>
        <taxon>Tetranychidae</taxon>
        <taxon>Tetranychus</taxon>
    </lineage>
</organism>
<evidence type="ECO:0000313" key="2">
    <source>
        <dbReference type="Proteomes" id="UP000015104"/>
    </source>
</evidence>
<dbReference type="AlphaFoldDB" id="T1KLX7"/>
<sequence length="111" mass="12631">MPLNRLLPSGDDKSEFQDCWWTGCQKNAWSAVGCAHYNRTERDKLVCEDGHKYFCCPKLTDEDFSTDEGSPISETTTSSSTTTYKPMYHGCWWTGCQKNSWAIVGCAHYNL</sequence>